<keyword evidence="5 8" id="KW-0028">Amino-acid biosynthesis</keyword>
<evidence type="ECO:0000256" key="1">
    <source>
        <dbReference type="ARBA" id="ARBA00004974"/>
    </source>
</evidence>
<dbReference type="EMBL" id="AE007317">
    <property type="protein sequence ID" value="AAK99206.1"/>
    <property type="molecule type" value="Genomic_DNA"/>
</dbReference>
<keyword evidence="6 8" id="KW-0100">Branched-chain amino acid biosynthesis</keyword>
<dbReference type="KEGG" id="spr:spr0402"/>
<dbReference type="GO" id="GO:0009097">
    <property type="term" value="P:isoleucine biosynthetic process"/>
    <property type="evidence" value="ECO:0000318"/>
    <property type="project" value="GO_Central"/>
</dbReference>
<comment type="pathway">
    <text evidence="1 8">Amino-acid biosynthesis; L-isoleucine biosynthesis; L-isoleucine from 2-oxobutanoate: step 1/4.</text>
</comment>
<dbReference type="InterPro" id="IPR054480">
    <property type="entry name" value="AHAS_small-like_ACT"/>
</dbReference>
<dbReference type="Pfam" id="PF22629">
    <property type="entry name" value="ACT_AHAS_ss"/>
    <property type="match status" value="1"/>
</dbReference>
<reference evidence="10 11" key="1">
    <citation type="journal article" date="2001" name="J. Bacteriol.">
        <title>Genome of the bacterium Streptococcus pneumoniae strain R6.</title>
        <authorList>
            <person name="Hoskins J.A."/>
            <person name="Alborn W.Jr."/>
            <person name="Arnold J."/>
            <person name="Blaszczak L."/>
            <person name="Burgett S."/>
            <person name="DeHoff B.S."/>
            <person name="Estrem S."/>
            <person name="Fritz L."/>
            <person name="Fu D.-J."/>
            <person name="Fuller W."/>
            <person name="Geringer C."/>
            <person name="Gilmour R."/>
            <person name="Glass J.S."/>
            <person name="Khoja H."/>
            <person name="Kraft A."/>
            <person name="LaGace R."/>
            <person name="LeBlanc D.J."/>
            <person name="Lee L.N."/>
            <person name="Lefkowitz E.J."/>
            <person name="Lu J."/>
            <person name="Matsushima P."/>
            <person name="McAhren S."/>
            <person name="McHenney M."/>
            <person name="McLeaster K."/>
            <person name="Mundy C."/>
            <person name="Nicas T.I."/>
            <person name="Norris F.H."/>
            <person name="O'Gara M."/>
            <person name="Peery R."/>
            <person name="Robertson G.T."/>
            <person name="Rockey P."/>
            <person name="Sun P.-M."/>
            <person name="Winkler M.E."/>
            <person name="Yang Y."/>
            <person name="Young-Bellido M."/>
            <person name="Zhao G."/>
            <person name="Zook C."/>
            <person name="Baltz R.H."/>
            <person name="Jaskunas S.Richard."/>
            <person name="Rosteck P.R.Jr."/>
            <person name="Skatrud P.L."/>
            <person name="Glass J.I."/>
        </authorList>
    </citation>
    <scope>NUCLEOTIDE SEQUENCE [LARGE SCALE GENOMIC DNA]</scope>
    <source>
        <strain evidence="11">ATCC BAA-255 / R6</strain>
    </source>
</reference>
<evidence type="ECO:0000256" key="5">
    <source>
        <dbReference type="ARBA" id="ARBA00022605"/>
    </source>
</evidence>
<dbReference type="PANTHER" id="PTHR30239:SF0">
    <property type="entry name" value="ACETOLACTATE SYNTHASE SMALL SUBUNIT 1, CHLOROPLASTIC"/>
    <property type="match status" value="1"/>
</dbReference>
<name>Q8DR04_STRR6</name>
<sequence>MRCWGCSSMRRMLTAKLQNRSGVLNRFTGVLSRRQVNIESISVGATEDPNVSRITIIIDVASHDEVEQIIKQLNRQIDVIRIRDITDKPHLEREVILVKMSAPAEKRAEILAIIQPFRATVVDVAPSSITIQMTGNAEKSEALLRVIRPYGIRNIARTGATGFTRD</sequence>
<evidence type="ECO:0000313" key="10">
    <source>
        <dbReference type="EMBL" id="AAK99206.1"/>
    </source>
</evidence>
<comment type="similarity">
    <text evidence="3 8">Belongs to the acetolactate synthase small subunit family.</text>
</comment>
<evidence type="ECO:0000256" key="2">
    <source>
        <dbReference type="ARBA" id="ARBA00005025"/>
    </source>
</evidence>
<keyword evidence="11" id="KW-1185">Reference proteome</keyword>
<dbReference type="SMR" id="Q8DR04"/>
<dbReference type="FunFam" id="3.30.70.260:FF:000001">
    <property type="entry name" value="Acetolactate synthase, small subunit"/>
    <property type="match status" value="1"/>
</dbReference>
<dbReference type="InterPro" id="IPR004789">
    <property type="entry name" value="Acetalactate_synth_ssu"/>
</dbReference>
<dbReference type="Gene3D" id="3.30.70.1150">
    <property type="entry name" value="ACT-like. Chain A, domain 2"/>
    <property type="match status" value="1"/>
</dbReference>
<organism evidence="10 11">
    <name type="scientific">Streptococcus pneumoniae (strain ATCC BAA-255 / R6)</name>
    <dbReference type="NCBI Taxonomy" id="171101"/>
    <lineage>
        <taxon>Bacteria</taxon>
        <taxon>Bacillati</taxon>
        <taxon>Bacillota</taxon>
        <taxon>Bacilli</taxon>
        <taxon>Lactobacillales</taxon>
        <taxon>Streptococcaceae</taxon>
        <taxon>Streptococcus</taxon>
    </lineage>
</organism>
<comment type="subunit">
    <text evidence="4 8">Dimer of large and small chains.</text>
</comment>
<keyword evidence="8 10" id="KW-0808">Transferase</keyword>
<dbReference type="PATRIC" id="fig|171101.6.peg.445"/>
<dbReference type="GO" id="GO:1990610">
    <property type="term" value="F:acetolactate synthase regulator activity"/>
    <property type="evidence" value="ECO:0007669"/>
    <property type="project" value="UniProtKB-UniRule"/>
</dbReference>
<dbReference type="Gene3D" id="3.30.70.260">
    <property type="match status" value="1"/>
</dbReference>
<evidence type="ECO:0000256" key="6">
    <source>
        <dbReference type="ARBA" id="ARBA00023304"/>
    </source>
</evidence>
<comment type="function">
    <text evidence="8">Catalyzes the conversion of 2 pyruvate molecules into acetolactate in the first common step of the biosynthetic pathway of the branched-amino acids such as leucine, isoleucine, and valine.</text>
</comment>
<comment type="catalytic activity">
    <reaction evidence="7 8">
        <text>2 pyruvate + H(+) = (2S)-2-acetolactate + CO2</text>
        <dbReference type="Rhea" id="RHEA:25249"/>
        <dbReference type="ChEBI" id="CHEBI:15361"/>
        <dbReference type="ChEBI" id="CHEBI:15378"/>
        <dbReference type="ChEBI" id="CHEBI:16526"/>
        <dbReference type="ChEBI" id="CHEBI:58476"/>
        <dbReference type="EC" id="2.2.1.6"/>
    </reaction>
</comment>
<dbReference type="InterPro" id="IPR019455">
    <property type="entry name" value="Acetolactate_synth_ssu_C"/>
</dbReference>
<dbReference type="InterPro" id="IPR027271">
    <property type="entry name" value="Acetolactate_synth/TF_NikR_C"/>
</dbReference>
<evidence type="ECO:0000259" key="9">
    <source>
        <dbReference type="PROSITE" id="PS51671"/>
    </source>
</evidence>
<proteinExistence type="inferred from homology"/>
<protein>
    <recommendedName>
        <fullName evidence="8">Acetolactate synthase small subunit</fullName>
        <shortName evidence="8">AHAS</shortName>
        <shortName evidence="8">ALS</shortName>
        <ecNumber evidence="8">2.2.1.6</ecNumber>
    </recommendedName>
    <alternativeName>
        <fullName evidence="8">Acetohydroxy-acid synthase small subunit</fullName>
    </alternativeName>
</protein>
<dbReference type="GO" id="GO:0003984">
    <property type="term" value="F:acetolactate synthase activity"/>
    <property type="evidence" value="ECO:0000318"/>
    <property type="project" value="GO_Central"/>
</dbReference>
<evidence type="ECO:0000313" key="11">
    <source>
        <dbReference type="Proteomes" id="UP000000586"/>
    </source>
</evidence>
<dbReference type="InterPro" id="IPR002912">
    <property type="entry name" value="ACT_dom"/>
</dbReference>
<dbReference type="UniPathway" id="UPA00049">
    <property type="reaction ID" value="UER00059"/>
</dbReference>
<dbReference type="NCBIfam" id="TIGR00119">
    <property type="entry name" value="acolac_sm"/>
    <property type="match status" value="1"/>
</dbReference>
<evidence type="ECO:0000256" key="8">
    <source>
        <dbReference type="RuleBase" id="RU368092"/>
    </source>
</evidence>
<dbReference type="eggNOG" id="COG0440">
    <property type="taxonomic scope" value="Bacteria"/>
</dbReference>
<dbReference type="PANTHER" id="PTHR30239">
    <property type="entry name" value="ACETOLACTATE SYNTHASE SMALL SUBUNIT"/>
    <property type="match status" value="1"/>
</dbReference>
<dbReference type="PROSITE" id="PS51671">
    <property type="entry name" value="ACT"/>
    <property type="match status" value="1"/>
</dbReference>
<dbReference type="PIR" id="B97922">
    <property type="entry name" value="B97922"/>
</dbReference>
<dbReference type="InterPro" id="IPR039557">
    <property type="entry name" value="AHAS_ACT"/>
</dbReference>
<dbReference type="GO" id="GO:0009099">
    <property type="term" value="P:L-valine biosynthetic process"/>
    <property type="evidence" value="ECO:0000318"/>
    <property type="project" value="GO_Central"/>
</dbReference>
<dbReference type="EC" id="2.2.1.6" evidence="8"/>
<comment type="pathway">
    <text evidence="2 8">Amino-acid biosynthesis; L-valine biosynthesis; L-valine from pyruvate: step 1/4.</text>
</comment>
<dbReference type="SUPFAM" id="SSF55021">
    <property type="entry name" value="ACT-like"/>
    <property type="match status" value="2"/>
</dbReference>
<evidence type="ECO:0000256" key="4">
    <source>
        <dbReference type="ARBA" id="ARBA00011744"/>
    </source>
</evidence>
<dbReference type="FunFam" id="3.30.70.1150:FF:000001">
    <property type="entry name" value="Acetolactate synthase small subunit"/>
    <property type="match status" value="1"/>
</dbReference>
<evidence type="ECO:0000256" key="3">
    <source>
        <dbReference type="ARBA" id="ARBA00006341"/>
    </source>
</evidence>
<dbReference type="NCBIfam" id="NF008864">
    <property type="entry name" value="PRK11895.1"/>
    <property type="match status" value="1"/>
</dbReference>
<accession>Q8DR04</accession>
<dbReference type="Pfam" id="PF10369">
    <property type="entry name" value="ALS_ss_C"/>
    <property type="match status" value="1"/>
</dbReference>
<dbReference type="Proteomes" id="UP000000586">
    <property type="component" value="Chromosome"/>
</dbReference>
<dbReference type="CDD" id="cd04878">
    <property type="entry name" value="ACT_AHAS"/>
    <property type="match status" value="1"/>
</dbReference>
<dbReference type="InterPro" id="IPR045865">
    <property type="entry name" value="ACT-like_dom_sf"/>
</dbReference>
<gene>
    <name evidence="10" type="primary">ilvN</name>
    <name evidence="10" type="ordered locus">spr0402</name>
</gene>
<dbReference type="UniPathway" id="UPA00047">
    <property type="reaction ID" value="UER00055"/>
</dbReference>
<dbReference type="AlphaFoldDB" id="Q8DR04"/>
<feature type="domain" description="ACT" evidence="9">
    <location>
        <begin position="12"/>
        <end position="87"/>
    </location>
</feature>
<evidence type="ECO:0000256" key="7">
    <source>
        <dbReference type="ARBA" id="ARBA00048670"/>
    </source>
</evidence>
<dbReference type="HOGENOM" id="CLU_055003_4_0_9"/>
<dbReference type="GO" id="GO:0005829">
    <property type="term" value="C:cytosol"/>
    <property type="evidence" value="ECO:0000318"/>
    <property type="project" value="GO_Central"/>
</dbReference>
<dbReference type="STRING" id="171101.spr0402"/>